<organism evidence="1">
    <name type="scientific">marine sediment metagenome</name>
    <dbReference type="NCBI Taxonomy" id="412755"/>
    <lineage>
        <taxon>unclassified sequences</taxon>
        <taxon>metagenomes</taxon>
        <taxon>ecological metagenomes</taxon>
    </lineage>
</organism>
<protein>
    <submittedName>
        <fullName evidence="1">Uncharacterized protein</fullName>
    </submittedName>
</protein>
<dbReference type="AlphaFoldDB" id="X1EWA8"/>
<evidence type="ECO:0000313" key="1">
    <source>
        <dbReference type="EMBL" id="GAH24585.1"/>
    </source>
</evidence>
<reference evidence="1" key="1">
    <citation type="journal article" date="2014" name="Front. Microbiol.">
        <title>High frequency of phylogenetically diverse reductive dehalogenase-homologous genes in deep subseafloor sedimentary metagenomes.</title>
        <authorList>
            <person name="Kawai M."/>
            <person name="Futagami T."/>
            <person name="Toyoda A."/>
            <person name="Takaki Y."/>
            <person name="Nishi S."/>
            <person name="Hori S."/>
            <person name="Arai W."/>
            <person name="Tsubouchi T."/>
            <person name="Morono Y."/>
            <person name="Uchiyama I."/>
            <person name="Ito T."/>
            <person name="Fujiyama A."/>
            <person name="Inagaki F."/>
            <person name="Takami H."/>
        </authorList>
    </citation>
    <scope>NUCLEOTIDE SEQUENCE</scope>
    <source>
        <strain evidence="1">Expedition CK06-06</strain>
    </source>
</reference>
<accession>X1EWA8</accession>
<name>X1EWA8_9ZZZZ</name>
<dbReference type="EMBL" id="BARU01002143">
    <property type="protein sequence ID" value="GAH24585.1"/>
    <property type="molecule type" value="Genomic_DNA"/>
</dbReference>
<sequence>NNYFGFISSITHEYNQFYLKGLGFLVELLWRVIEKGDKSYNEILVQASEYYASTGIETFGSKLLVLQYNIGLWENQEDLRLKEILGITKRYTSQEEAFLEFLEDSTRAMLIEKLLGTEKSLLESMLKEE</sequence>
<feature type="non-terminal residue" evidence="1">
    <location>
        <position position="1"/>
    </location>
</feature>
<comment type="caution">
    <text evidence="1">The sequence shown here is derived from an EMBL/GenBank/DDBJ whole genome shotgun (WGS) entry which is preliminary data.</text>
</comment>
<proteinExistence type="predicted"/>
<gene>
    <name evidence="1" type="ORF">S03H2_05199</name>
</gene>